<dbReference type="GO" id="GO:0005840">
    <property type="term" value="C:ribosome"/>
    <property type="evidence" value="ECO:0007669"/>
    <property type="project" value="UniProtKB-KW"/>
</dbReference>
<dbReference type="PANTHER" id="PTHR10722">
    <property type="entry name" value="60S RIBOSOMAL PROTEIN L19"/>
    <property type="match status" value="1"/>
</dbReference>
<dbReference type="Gene3D" id="1.10.1200.240">
    <property type="match status" value="1"/>
</dbReference>
<feature type="domain" description="Large ribosomal subunit protein eL19" evidence="8">
    <location>
        <begin position="2"/>
        <end position="145"/>
    </location>
</feature>
<dbReference type="Pfam" id="PF25476">
    <property type="entry name" value="Ribosomal_L19e_C"/>
    <property type="match status" value="1"/>
</dbReference>
<dbReference type="InterPro" id="IPR033936">
    <property type="entry name" value="Ribosomal_eL19_arc"/>
</dbReference>
<dbReference type="Proteomes" id="UP001208689">
    <property type="component" value="Chromosome"/>
</dbReference>
<evidence type="ECO:0000313" key="9">
    <source>
        <dbReference type="EMBL" id="UYP47265.1"/>
    </source>
</evidence>
<dbReference type="InterPro" id="IPR057259">
    <property type="entry name" value="Ribosomal_L19e"/>
</dbReference>
<keyword evidence="4 6" id="KW-0689">Ribosomal protein</keyword>
<gene>
    <name evidence="6" type="primary">rpl19e</name>
    <name evidence="9" type="ORF">NEF87_003550</name>
</gene>
<dbReference type="InterPro" id="IPR015972">
    <property type="entry name" value="Ribosomal_eL19_dom1"/>
</dbReference>
<organism evidence="9 10">
    <name type="scientific">Candidatus Lokiarchaeum ossiferum</name>
    <dbReference type="NCBI Taxonomy" id="2951803"/>
    <lineage>
        <taxon>Archaea</taxon>
        <taxon>Promethearchaeati</taxon>
        <taxon>Promethearchaeota</taxon>
        <taxon>Promethearchaeia</taxon>
        <taxon>Promethearchaeales</taxon>
        <taxon>Promethearchaeaceae</taxon>
        <taxon>Candidatus Lokiarchaeum</taxon>
    </lineage>
</organism>
<dbReference type="EMBL" id="CP104013">
    <property type="protein sequence ID" value="UYP47265.1"/>
    <property type="molecule type" value="Genomic_DNA"/>
</dbReference>
<evidence type="ECO:0000256" key="3">
    <source>
        <dbReference type="ARBA" id="ARBA00022884"/>
    </source>
</evidence>
<reference evidence="9" key="1">
    <citation type="submission" date="2022-09" db="EMBL/GenBank/DDBJ databases">
        <title>Actin cytoskeleton and complex cell architecture in an #Asgard archaeon.</title>
        <authorList>
            <person name="Ponce Toledo R.I."/>
            <person name="Schleper C."/>
            <person name="Rodrigues Oliveira T."/>
            <person name="Wollweber F."/>
            <person name="Xu J."/>
            <person name="Rittmann S."/>
            <person name="Klingl A."/>
            <person name="Pilhofer M."/>
        </authorList>
    </citation>
    <scope>NUCLEOTIDE SEQUENCE</scope>
    <source>
        <strain evidence="9">B-35</strain>
    </source>
</reference>
<dbReference type="CDD" id="cd01418">
    <property type="entry name" value="Ribosomal_L19e_A"/>
    <property type="match status" value="1"/>
</dbReference>
<evidence type="ECO:0000256" key="6">
    <source>
        <dbReference type="HAMAP-Rule" id="MF_01475"/>
    </source>
</evidence>
<evidence type="ECO:0000259" key="8">
    <source>
        <dbReference type="SMART" id="SM01416"/>
    </source>
</evidence>
<dbReference type="Gene3D" id="1.10.1650.10">
    <property type="match status" value="1"/>
</dbReference>
<accession>A0ABY6HUR9</accession>
<feature type="region of interest" description="Disordered" evidence="7">
    <location>
        <begin position="57"/>
        <end position="89"/>
    </location>
</feature>
<comment type="subunit">
    <text evidence="6">Part of the 50S ribosomal subunit.</text>
</comment>
<name>A0ABY6HUR9_9ARCH</name>
<dbReference type="InterPro" id="IPR057260">
    <property type="entry name" value="Ribosomal_L19e_C"/>
</dbReference>
<dbReference type="SUPFAM" id="SSF48140">
    <property type="entry name" value="Ribosomal protein L19 (L19e)"/>
    <property type="match status" value="1"/>
</dbReference>
<sequence length="149" mass="17411">MNINAQKRLAAEVLKCGVHRVYVHPDAMEDVLMAITREDIRNLIKNKIITKRYKKGVSRGRANEQLKKKQKGRARGYGSRKGLKSARSDPKRNWINKIRPLRRELKKLRSTERIEVSVYRELYLKAKGGAFNSVATLHRYIDEHKLMRS</sequence>
<proteinExistence type="inferred from homology"/>
<evidence type="ECO:0000313" key="10">
    <source>
        <dbReference type="Proteomes" id="UP001208689"/>
    </source>
</evidence>
<keyword evidence="10" id="KW-1185">Reference proteome</keyword>
<dbReference type="SMART" id="SM01416">
    <property type="entry name" value="Ribosomal_L19e"/>
    <property type="match status" value="1"/>
</dbReference>
<evidence type="ECO:0000256" key="5">
    <source>
        <dbReference type="ARBA" id="ARBA00023274"/>
    </source>
</evidence>
<keyword evidence="3 6" id="KW-0694">RNA-binding</keyword>
<keyword evidence="2 6" id="KW-0699">rRNA-binding</keyword>
<comment type="function">
    <text evidence="6">Binds to the 23S rRNA.</text>
</comment>
<evidence type="ECO:0000256" key="7">
    <source>
        <dbReference type="SAM" id="MobiDB-lite"/>
    </source>
</evidence>
<dbReference type="HAMAP" id="MF_01475">
    <property type="entry name" value="Ribosomal_eL19"/>
    <property type="match status" value="1"/>
</dbReference>
<evidence type="ECO:0000256" key="4">
    <source>
        <dbReference type="ARBA" id="ARBA00022980"/>
    </source>
</evidence>
<comment type="similarity">
    <text evidence="1 6">Belongs to the eukaryotic ribosomal protein eL19 family.</text>
</comment>
<dbReference type="InterPro" id="IPR035970">
    <property type="entry name" value="60S_ribosomal_eL19_sf"/>
</dbReference>
<dbReference type="InterPro" id="IPR000196">
    <property type="entry name" value="Ribosomal_eL19_dom"/>
</dbReference>
<keyword evidence="5 6" id="KW-0687">Ribonucleoprotein</keyword>
<dbReference type="NCBIfam" id="NF006343">
    <property type="entry name" value="PRK08570.1"/>
    <property type="match status" value="1"/>
</dbReference>
<protein>
    <recommendedName>
        <fullName evidence="6">Large ribosomal subunit protein eL19</fullName>
    </recommendedName>
</protein>
<dbReference type="InterPro" id="IPR039547">
    <property type="entry name" value="Ribosomal_eL19"/>
</dbReference>
<evidence type="ECO:0000256" key="1">
    <source>
        <dbReference type="ARBA" id="ARBA00011082"/>
    </source>
</evidence>
<dbReference type="Pfam" id="PF01280">
    <property type="entry name" value="Ribosomal_L19e"/>
    <property type="match status" value="1"/>
</dbReference>
<evidence type="ECO:0000256" key="2">
    <source>
        <dbReference type="ARBA" id="ARBA00022730"/>
    </source>
</evidence>